<dbReference type="SUPFAM" id="SSF82153">
    <property type="entry name" value="FAS1 domain"/>
    <property type="match status" value="1"/>
</dbReference>
<evidence type="ECO:0000259" key="2">
    <source>
        <dbReference type="PROSITE" id="PS50213"/>
    </source>
</evidence>
<dbReference type="PANTHER" id="PTHR10900:SF77">
    <property type="entry name" value="FI19380P1"/>
    <property type="match status" value="1"/>
</dbReference>
<protein>
    <submittedName>
        <fullName evidence="3">Fasciclin domain-containing protein</fullName>
    </submittedName>
</protein>
<evidence type="ECO:0000313" key="3">
    <source>
        <dbReference type="EMBL" id="MDU8885900.1"/>
    </source>
</evidence>
<keyword evidence="4" id="KW-1185">Reference proteome</keyword>
<feature type="signal peptide" evidence="1">
    <location>
        <begin position="1"/>
        <end position="21"/>
    </location>
</feature>
<dbReference type="InterPro" id="IPR050904">
    <property type="entry name" value="Adhesion/Biosynth-related"/>
</dbReference>
<name>A0ABU3U6Y9_9FLAO</name>
<feature type="domain" description="FAS1" evidence="2">
    <location>
        <begin position="33"/>
        <end position="178"/>
    </location>
</feature>
<dbReference type="EMBL" id="JAWHTF010000002">
    <property type="protein sequence ID" value="MDU8885900.1"/>
    <property type="molecule type" value="Genomic_DNA"/>
</dbReference>
<dbReference type="InterPro" id="IPR036378">
    <property type="entry name" value="FAS1_dom_sf"/>
</dbReference>
<dbReference type="Pfam" id="PF02469">
    <property type="entry name" value="Fasciclin"/>
    <property type="match status" value="1"/>
</dbReference>
<dbReference type="PANTHER" id="PTHR10900">
    <property type="entry name" value="PERIOSTIN-RELATED"/>
    <property type="match status" value="1"/>
</dbReference>
<feature type="non-terminal residue" evidence="3">
    <location>
        <position position="218"/>
    </location>
</feature>
<accession>A0ABU3U6Y9</accession>
<dbReference type="PROSITE" id="PS51257">
    <property type="entry name" value="PROKAR_LIPOPROTEIN"/>
    <property type="match status" value="1"/>
</dbReference>
<keyword evidence="1" id="KW-0732">Signal</keyword>
<feature type="chain" id="PRO_5047298038" evidence="1">
    <location>
        <begin position="22"/>
        <end position="218"/>
    </location>
</feature>
<reference evidence="3 4" key="1">
    <citation type="submission" date="2023-10" db="EMBL/GenBank/DDBJ databases">
        <title>Marimonas sp. nov. isolated from tidal mud flat.</title>
        <authorList>
            <person name="Jaincy N.J."/>
            <person name="Srinivasan S."/>
            <person name="Lee S.-S."/>
        </authorList>
    </citation>
    <scope>NUCLEOTIDE SEQUENCE [LARGE SCALE GENOMIC DNA]</scope>
    <source>
        <strain evidence="3 4">MJ-SS3</strain>
    </source>
</reference>
<evidence type="ECO:0000256" key="1">
    <source>
        <dbReference type="SAM" id="SignalP"/>
    </source>
</evidence>
<gene>
    <name evidence="3" type="ORF">RXV94_06990</name>
</gene>
<dbReference type="Proteomes" id="UP001268651">
    <property type="component" value="Unassembled WGS sequence"/>
</dbReference>
<sequence>MKTKIYLLLILSLSLFTLSCSDDDDNQPMVDTTPNIVEAAMATGDLSLLVDALVQADAGLVDLLQTNGPFTVFAPTNEAFANLLDSLGDDYNSLADFDTAEEKALLADILTYHVVAGAAAYSTDLSDGQMIETAQGESITVSLTGGVFIQDATDTDAQVTAADVATSNGVVHIINKVILPQSVIDALTPMPNIVETAMAVADLSLLVDALVQADAGLV</sequence>
<comment type="caution">
    <text evidence="3">The sequence shown here is derived from an EMBL/GenBank/DDBJ whole genome shotgun (WGS) entry which is preliminary data.</text>
</comment>
<dbReference type="Gene3D" id="2.30.180.10">
    <property type="entry name" value="FAS1 domain"/>
    <property type="match status" value="1"/>
</dbReference>
<organism evidence="3 4">
    <name type="scientific">Gilvirhabdus luticola</name>
    <dbReference type="NCBI Taxonomy" id="3079858"/>
    <lineage>
        <taxon>Bacteria</taxon>
        <taxon>Pseudomonadati</taxon>
        <taxon>Bacteroidota</taxon>
        <taxon>Flavobacteriia</taxon>
        <taxon>Flavobacteriales</taxon>
        <taxon>Flavobacteriaceae</taxon>
        <taxon>Gilvirhabdus</taxon>
    </lineage>
</organism>
<dbReference type="RefSeq" id="WP_316661820.1">
    <property type="nucleotide sequence ID" value="NZ_JAWHTF010000002.1"/>
</dbReference>
<dbReference type="SMART" id="SM00554">
    <property type="entry name" value="FAS1"/>
    <property type="match status" value="1"/>
</dbReference>
<proteinExistence type="predicted"/>
<dbReference type="PROSITE" id="PS50213">
    <property type="entry name" value="FAS1"/>
    <property type="match status" value="1"/>
</dbReference>
<dbReference type="InterPro" id="IPR000782">
    <property type="entry name" value="FAS1_domain"/>
</dbReference>
<evidence type="ECO:0000313" key="4">
    <source>
        <dbReference type="Proteomes" id="UP001268651"/>
    </source>
</evidence>